<protein>
    <submittedName>
        <fullName evidence="1">Uncharacterized protein</fullName>
    </submittedName>
</protein>
<accession>A0A0A9GA66</accession>
<reference evidence="1" key="1">
    <citation type="submission" date="2014-09" db="EMBL/GenBank/DDBJ databases">
        <authorList>
            <person name="Magalhaes I.L.F."/>
            <person name="Oliveira U."/>
            <person name="Santos F.R."/>
            <person name="Vidigal T.H.D.A."/>
            <person name="Brescovit A.D."/>
            <person name="Santos A.J."/>
        </authorList>
    </citation>
    <scope>NUCLEOTIDE SEQUENCE</scope>
    <source>
        <tissue evidence="1">Shoot tissue taken approximately 20 cm above the soil surface</tissue>
    </source>
</reference>
<reference evidence="1" key="2">
    <citation type="journal article" date="2015" name="Data Brief">
        <title>Shoot transcriptome of the giant reed, Arundo donax.</title>
        <authorList>
            <person name="Barrero R.A."/>
            <person name="Guerrero F.D."/>
            <person name="Moolhuijzen P."/>
            <person name="Goolsby J.A."/>
            <person name="Tidwell J."/>
            <person name="Bellgard S.E."/>
            <person name="Bellgard M.I."/>
        </authorList>
    </citation>
    <scope>NUCLEOTIDE SEQUENCE</scope>
    <source>
        <tissue evidence="1">Shoot tissue taken approximately 20 cm above the soil surface</tissue>
    </source>
</reference>
<sequence length="213" mass="23320">MDVAAVGPRFTSVVQAVSQRHGAIDEAAHGIAEAHEPFDAAAVAVALAAVDHRVRRGRRRRVRGGAVRERRHHGGWQVRDEVLRVRRELERRQLVDLVLRSVEQPVHDLARLAEPQPVLEVVELDRRRHGEAHAPVAQPLDCPHLAVPVLAAEHPRDAHDPRLRGRRPVPRACHGALGGTAGGRLLGLGAPGQLLICVVAAYHRLEPLMITQA</sequence>
<name>A0A0A9GA66_ARUDO</name>
<evidence type="ECO:0000313" key="1">
    <source>
        <dbReference type="EMBL" id="JAE20349.1"/>
    </source>
</evidence>
<proteinExistence type="predicted"/>
<organism evidence="1">
    <name type="scientific">Arundo donax</name>
    <name type="common">Giant reed</name>
    <name type="synonym">Donax arundinaceus</name>
    <dbReference type="NCBI Taxonomy" id="35708"/>
    <lineage>
        <taxon>Eukaryota</taxon>
        <taxon>Viridiplantae</taxon>
        <taxon>Streptophyta</taxon>
        <taxon>Embryophyta</taxon>
        <taxon>Tracheophyta</taxon>
        <taxon>Spermatophyta</taxon>
        <taxon>Magnoliopsida</taxon>
        <taxon>Liliopsida</taxon>
        <taxon>Poales</taxon>
        <taxon>Poaceae</taxon>
        <taxon>PACMAD clade</taxon>
        <taxon>Arundinoideae</taxon>
        <taxon>Arundineae</taxon>
        <taxon>Arundo</taxon>
    </lineage>
</organism>
<dbReference type="AlphaFoldDB" id="A0A0A9GA66"/>
<dbReference type="EMBL" id="GBRH01177547">
    <property type="protein sequence ID" value="JAE20349.1"/>
    <property type="molecule type" value="Transcribed_RNA"/>
</dbReference>